<dbReference type="Proteomes" id="UP001281147">
    <property type="component" value="Unassembled WGS sequence"/>
</dbReference>
<protein>
    <submittedName>
        <fullName evidence="1">Serine/threonine-protein kinase M1</fullName>
        <ecNumber evidence="1">2.7.11.1</ecNumber>
    </submittedName>
</protein>
<keyword evidence="1" id="KW-0418">Kinase</keyword>
<proteinExistence type="predicted"/>
<evidence type="ECO:0000313" key="2">
    <source>
        <dbReference type="Proteomes" id="UP001281147"/>
    </source>
</evidence>
<gene>
    <name evidence="1" type="primary">MEC1_1</name>
    <name evidence="1" type="ORF">LTR37_013351</name>
</gene>
<accession>A0ACC3MXV4</accession>
<dbReference type="EMBL" id="JAUTXU010000130">
    <property type="protein sequence ID" value="KAK3705378.1"/>
    <property type="molecule type" value="Genomic_DNA"/>
</dbReference>
<keyword evidence="2" id="KW-1185">Reference proteome</keyword>
<evidence type="ECO:0000313" key="1">
    <source>
        <dbReference type="EMBL" id="KAK3705378.1"/>
    </source>
</evidence>
<sequence length="2373" mass="265205">MARGVPITNGVHKNGDGPPPSTLAAQIVQNQYRAAPQKNGEAATFAQLLREILHDHAATPETNVQVNVKLISVVAEAGLAPLADDNPFPQWDSLIAQAIDSIAVIQATIRRQPEVLFSTISENGPQLLLPLLARLAAVCGRPRCEDLPIVELLSSVFGVLKASIDLWEYAQILRDAVQNCVDDAVSSLNEGTTTAADTLLKLPSAGTIAKLWPQSENAIALPHGCQATIKDQSHAFMFALQFCRIDDLSTAWRNETVLKLSNMFPRLVQRLESCTQYELALQRLLDLPNSLKVLLYTVEQLPKATASHRIQVRMARSLIDMLRQDSSLVNDHLLGPLLSIVNNDCFDSLHEDLKIAITTVICRLCGPTELPERVQALQEALRQYNVMTDTNLMKAFQDLSVAHPEICVGPRRRKRRRVSHDENEDRAKTATQGTVKLLTGIDSSDSTALAQVAPSVYVALEENQRCTAWQGLIDMAAIEPQVVLETVSRLIELPDLHQSKQSRVLSMLAVQACVETTSDINYLDLRSSAFGQMCLRSLHSSLRELRIVAGTCLVSFIRDSLPKETRTTNRKIALEYLRVLSERDVACEQETLVGVWGRVASSCDDSELELALLRLVDYLGHSNPLICGLAFAELGKLAAAKDRTAEELLKPFWSSIAISVAQDLHTRPQKAQQLCDLLAIDVSRWLIQTQQETIPRLVLLRKKDILQRIAVARGNGTTVRDLCLQPRTNLAATLALLIAQPGPDTEGNAAACLAALSPDLQDVSALIRQDPALVACYMLRSIGEQIESRKSRAYQAFQTFAGIAERRPGQGKGHAKLSRAVIEFFENHILGIMTHFTEVLENPLYLTHEKVRCIKAMNEMIGICKQHVSAALPQIRAALQSAMEQSELCEVSLMAWMTLLSVLDADDVAHVIDQSFALILRHWPKLSSELQHFIHDKISELVKTHNKVIHEKLMTIPSLKSIPLLSKVGGEIDRLKSEMAIETHCKAFARRLQDESRIVVLRALEEITPFLEEHQDFVHNAAISEQPAAVLSDLIRVLLEVTSKYCADSEEAAEVCGRALGIIGCLDPNRVEATRKERRTLVVSNFEKADETVDWVIVLLEDVLVKAFKSVSNPRAQGFLAYIIQELLRFCGFNDSSVLRPRPSQAPSAHQKWTNLPEHVRITLTPFVRSKYVVSSNNTVNPPNRMYPSFSPDMGHNAWLRSLVYDLMWKAKGDNAQMVFPLLARAVRGHDLAIASFMFPYTLLNVVLGGTVAEVKGMSDELHAVLSSQAETNAQQETLKLCCESVFNALDYMSTWLQEKKKTLGETRSAAYRTGHSPGDFDEIKDMAQIDTVEPFLASIPAEVIATQAVLCGSYARALFNWEQYIRGQGSLIPSSRTPQKSSNHEMLYDKLQDIYAQIDEPDGLEGISAHLAFLTEEQQAMQHAKAGRWTAAQVWYEAQLAESPQDVETEDNLLKCLRETGRYAPLLRYADSFVMGRDSAEDVQLVKGRMFPALAEAHWMIGDMDGLKRRLDFEPLGFSTDFNVGIGRILCTFTSVSGDERTELVRQLRRSVTQSMTLARTSSVQASREDLKKLHVLYEIEALSSRDLSKPKDVAGILERRLSIIGSYVQDKQYVLGIRRVVMGSIQETFGDLDLGASWLATAKLARQSGNTQQAYNAVLKAHDCGDKAAKLEEARLLWRDGHQRHAIHSLESAIESGIFETPDTETNMRPDQSGVSSNLSNLSAKQDMLSAKANLLLAKWLDASGQSQSKDMTDKYQFAARHFQRWEKGHYYLGKHYQKLLEAEKALPKEKQSSQYLSGDLTRLVIENQLRSVPFGNKYWHQTIPKILTLWLDLGLETMKRAPHEDQSIFDRRTTALRSVNKQLQKYFDRVPPYVFYSAVPQMISRITHPNPEVWKQLRNILTRIVSLYPNQALWSLLAVVKSSDRTRVDRGNEIINSLKTKSQTETPNVDLRIMIAQGQKLSDGLLKACEAPVEQRVASVSLSKTLSFNHKLAPSPLVVPIETTLTASLPSGADSFAIRKHKAFVQDKITIQSFSDDVLVLSSLQRPRKLTVRGSDGKTYGLLCKPKDDLRKDQRLMEFNGIINRALKRDAESSKRRLYIKTYAVTPLSEESGIIEWVEGIKPIRDILLGIYARKGVRPIYPDLRKLLDEASAGPQHAHIFLDKVLPTFPASLHEWFTEVYPEPETWFAARLRYARTAAVMSITGHVLGLGDRHGENILLEESTGGVFHVDFNCLFDKGLTFEKPELVPFRLTHNMVDAMGPYGYEGPYRKSCELTMRLLRQSKDTLMTILETFLYDPTTDFVGNKKKRSTVGVPETPPEILESVDGKLQGLLRGETVPLSVEGYVDALIREATSPWNLSSMYIGWCAFL</sequence>
<comment type="caution">
    <text evidence="1">The sequence shown here is derived from an EMBL/GenBank/DDBJ whole genome shotgun (WGS) entry which is preliminary data.</text>
</comment>
<dbReference type="EC" id="2.7.11.1" evidence="1"/>
<reference evidence="1" key="1">
    <citation type="submission" date="2023-07" db="EMBL/GenBank/DDBJ databases">
        <title>Black Yeasts Isolated from many extreme environments.</title>
        <authorList>
            <person name="Coleine C."/>
            <person name="Stajich J.E."/>
            <person name="Selbmann L."/>
        </authorList>
    </citation>
    <scope>NUCLEOTIDE SEQUENCE</scope>
    <source>
        <strain evidence="1">CCFEE 5714</strain>
    </source>
</reference>
<keyword evidence="1" id="KW-0808">Transferase</keyword>
<name>A0ACC3MXV4_9PEZI</name>
<organism evidence="1 2">
    <name type="scientific">Vermiconidia calcicola</name>
    <dbReference type="NCBI Taxonomy" id="1690605"/>
    <lineage>
        <taxon>Eukaryota</taxon>
        <taxon>Fungi</taxon>
        <taxon>Dikarya</taxon>
        <taxon>Ascomycota</taxon>
        <taxon>Pezizomycotina</taxon>
        <taxon>Dothideomycetes</taxon>
        <taxon>Dothideomycetidae</taxon>
        <taxon>Mycosphaerellales</taxon>
        <taxon>Extremaceae</taxon>
        <taxon>Vermiconidia</taxon>
    </lineage>
</organism>